<dbReference type="SUPFAM" id="SSF48452">
    <property type="entry name" value="TPR-like"/>
    <property type="match status" value="1"/>
</dbReference>
<protein>
    <submittedName>
        <fullName evidence="1">Uncharacterized protein (DUF924 family)</fullName>
    </submittedName>
</protein>
<name>A0A4R2I2Q4_9GAMM</name>
<evidence type="ECO:0000313" key="2">
    <source>
        <dbReference type="Proteomes" id="UP000294862"/>
    </source>
</evidence>
<gene>
    <name evidence="1" type="ORF">EV148_10828</name>
</gene>
<evidence type="ECO:0000313" key="1">
    <source>
        <dbReference type="EMBL" id="TCO38192.1"/>
    </source>
</evidence>
<dbReference type="InterPro" id="IPR011990">
    <property type="entry name" value="TPR-like_helical_dom_sf"/>
</dbReference>
<dbReference type="Pfam" id="PF06041">
    <property type="entry name" value="DUF924"/>
    <property type="match status" value="1"/>
</dbReference>
<proteinExistence type="predicted"/>
<dbReference type="RefSeq" id="WP_425479869.1">
    <property type="nucleotide sequence ID" value="NZ_JACGXM010000014.1"/>
</dbReference>
<organism evidence="1 2">
    <name type="scientific">Dokdonella fugitiva</name>
    <dbReference type="NCBI Taxonomy" id="328517"/>
    <lineage>
        <taxon>Bacteria</taxon>
        <taxon>Pseudomonadati</taxon>
        <taxon>Pseudomonadota</taxon>
        <taxon>Gammaproteobacteria</taxon>
        <taxon>Lysobacterales</taxon>
        <taxon>Rhodanobacteraceae</taxon>
        <taxon>Dokdonella</taxon>
    </lineage>
</organism>
<dbReference type="Proteomes" id="UP000294862">
    <property type="component" value="Unassembled WGS sequence"/>
</dbReference>
<accession>A0A4R2I2Q4</accession>
<dbReference type="EMBL" id="SLWQ01000008">
    <property type="protein sequence ID" value="TCO38192.1"/>
    <property type="molecule type" value="Genomic_DNA"/>
</dbReference>
<dbReference type="Gene3D" id="1.25.40.10">
    <property type="entry name" value="Tetratricopeptide repeat domain"/>
    <property type="match status" value="1"/>
</dbReference>
<reference evidence="1 2" key="1">
    <citation type="journal article" date="2015" name="Stand. Genomic Sci.">
        <title>Genomic Encyclopedia of Bacterial and Archaeal Type Strains, Phase III: the genomes of soil and plant-associated and newly described type strains.</title>
        <authorList>
            <person name="Whitman W.B."/>
            <person name="Woyke T."/>
            <person name="Klenk H.P."/>
            <person name="Zhou Y."/>
            <person name="Lilburn T.G."/>
            <person name="Beck B.J."/>
            <person name="De Vos P."/>
            <person name="Vandamme P."/>
            <person name="Eisen J.A."/>
            <person name="Garrity G."/>
            <person name="Hugenholtz P."/>
            <person name="Kyrpides N.C."/>
        </authorList>
    </citation>
    <scope>NUCLEOTIDE SEQUENCE [LARGE SCALE GENOMIC DNA]</scope>
    <source>
        <strain evidence="1 2">A3</strain>
    </source>
</reference>
<dbReference type="InterPro" id="IPR010323">
    <property type="entry name" value="DUF924"/>
</dbReference>
<dbReference type="Gene3D" id="1.20.58.320">
    <property type="entry name" value="TPR-like"/>
    <property type="match status" value="1"/>
</dbReference>
<sequence>MHIDPADLVAFWKQAGPSRWFARDDAFDAALRERYAAAHHAAARRELDAWRASAEGSLALVLLLDQVPRNLFRNSAHAFATDGLARTVAAAAVDAGHDRAVDGELRLFFYMPFEHSESLADQDRSLALFTAMGDDYYLKYATAHRDVIVRFGRFPHRNAALGRASTAEEQAWLDAGGGF</sequence>
<dbReference type="AlphaFoldDB" id="A0A4R2I2Q4"/>
<comment type="caution">
    <text evidence="1">The sequence shown here is derived from an EMBL/GenBank/DDBJ whole genome shotgun (WGS) entry which is preliminary data.</text>
</comment>
<keyword evidence="2" id="KW-1185">Reference proteome</keyword>